<keyword evidence="2" id="KW-1133">Transmembrane helix</keyword>
<gene>
    <name evidence="3" type="ORF">ROV92_02150</name>
</gene>
<organism evidence="3 4">
    <name type="scientific">Stenotrophomonas maltophilia</name>
    <name type="common">Pseudomonas maltophilia</name>
    <name type="synonym">Xanthomonas maltophilia</name>
    <dbReference type="NCBI Taxonomy" id="40324"/>
    <lineage>
        <taxon>Bacteria</taxon>
        <taxon>Pseudomonadati</taxon>
        <taxon>Pseudomonadota</taxon>
        <taxon>Gammaproteobacteria</taxon>
        <taxon>Lysobacterales</taxon>
        <taxon>Lysobacteraceae</taxon>
        <taxon>Stenotrophomonas</taxon>
        <taxon>Stenotrophomonas maltophilia group</taxon>
    </lineage>
</organism>
<name>A0AAJ2MSU9_STEMA</name>
<dbReference type="EMBL" id="JAVSKO010000001">
    <property type="protein sequence ID" value="MDT3466815.1"/>
    <property type="molecule type" value="Genomic_DNA"/>
</dbReference>
<reference evidence="3" key="1">
    <citation type="submission" date="2023-07" db="EMBL/GenBank/DDBJ databases">
        <title>Comparative genomics of clinical Stenotrophomonas maltophilia isolates reveals regions of diversity which correlate with colonization and persistence in vivo.</title>
        <authorList>
            <person name="Mcdaniel M.S."/>
            <person name="Swords W.E."/>
            <person name="Sumpter N.A."/>
            <person name="Lindgren N.R."/>
            <person name="Billiot C.E."/>
        </authorList>
    </citation>
    <scope>NUCLEOTIDE SEQUENCE</scope>
    <source>
        <strain evidence="3">Ism4</strain>
    </source>
</reference>
<protein>
    <recommendedName>
        <fullName evidence="5">tRNA_anti-like</fullName>
    </recommendedName>
</protein>
<evidence type="ECO:0000313" key="3">
    <source>
        <dbReference type="EMBL" id="MDT3466815.1"/>
    </source>
</evidence>
<keyword evidence="2" id="KW-0812">Transmembrane</keyword>
<comment type="caution">
    <text evidence="3">The sequence shown here is derived from an EMBL/GenBank/DDBJ whole genome shotgun (WGS) entry which is preliminary data.</text>
</comment>
<feature type="transmembrane region" description="Helical" evidence="2">
    <location>
        <begin position="7"/>
        <end position="26"/>
    </location>
</feature>
<sequence length="186" mass="20030">MKKFLKWAIIAIVGLFVALMVLGMVINANKSPEQREAEAAAREQQRTEAAAAKEQAKADAEASKERAKAEAEQKKLDEERAALDALPQVTAAELAKAYEENTVAADQQFKGKRFRVSGTVDSINTDLMGNPYVTLRAGLFLDPQFSFSQAQLDVIGGLKKGQAVNLVCTGGGDVAKTPMSKDCQVL</sequence>
<dbReference type="InterPro" id="IPR024422">
    <property type="entry name" value="Protein_unknown_function_OB"/>
</dbReference>
<feature type="compositionally biased region" description="Basic and acidic residues" evidence="1">
    <location>
        <begin position="36"/>
        <end position="46"/>
    </location>
</feature>
<evidence type="ECO:0000256" key="2">
    <source>
        <dbReference type="SAM" id="Phobius"/>
    </source>
</evidence>
<evidence type="ECO:0000313" key="4">
    <source>
        <dbReference type="Proteomes" id="UP001251948"/>
    </source>
</evidence>
<dbReference type="Pfam" id="PF12869">
    <property type="entry name" value="tRNA_anti-like"/>
    <property type="match status" value="1"/>
</dbReference>
<evidence type="ECO:0008006" key="5">
    <source>
        <dbReference type="Google" id="ProtNLM"/>
    </source>
</evidence>
<dbReference type="RefSeq" id="WP_197563634.1">
    <property type="nucleotide sequence ID" value="NZ_JAVSKO010000001.1"/>
</dbReference>
<feature type="region of interest" description="Disordered" evidence="1">
    <location>
        <begin position="36"/>
        <end position="74"/>
    </location>
</feature>
<keyword evidence="2" id="KW-0472">Membrane</keyword>
<accession>A0AAJ2MSU9</accession>
<dbReference type="AlphaFoldDB" id="A0AAJ2MSU9"/>
<feature type="compositionally biased region" description="Basic and acidic residues" evidence="1">
    <location>
        <begin position="54"/>
        <end position="74"/>
    </location>
</feature>
<proteinExistence type="predicted"/>
<evidence type="ECO:0000256" key="1">
    <source>
        <dbReference type="SAM" id="MobiDB-lite"/>
    </source>
</evidence>
<dbReference type="Proteomes" id="UP001251948">
    <property type="component" value="Unassembled WGS sequence"/>
</dbReference>